<evidence type="ECO:0000313" key="2">
    <source>
        <dbReference type="EMBL" id="CAG9133434.1"/>
    </source>
</evidence>
<feature type="region of interest" description="Disordered" evidence="1">
    <location>
        <begin position="12"/>
        <end position="54"/>
    </location>
</feature>
<gene>
    <name evidence="2" type="ORF">PLXY2_LOCUS11659</name>
</gene>
<name>A0A8S4G0J0_PLUXY</name>
<sequence>MRYYNTIKRLSRSGRSKIRASPARSLRGIERPRPTCSIHRRPPPPPPPPPPGRSPYCFTPHCLDISRLNQQISVILTYMVLYMVLQKENTKPKADVGAAVRRGCADASSGDDMAE</sequence>
<reference evidence="2" key="1">
    <citation type="submission" date="2020-11" db="EMBL/GenBank/DDBJ databases">
        <authorList>
            <person name="Whiteford S."/>
        </authorList>
    </citation>
    <scope>NUCLEOTIDE SEQUENCE</scope>
</reference>
<proteinExistence type="predicted"/>
<feature type="compositionally biased region" description="Pro residues" evidence="1">
    <location>
        <begin position="43"/>
        <end position="53"/>
    </location>
</feature>
<feature type="region of interest" description="Disordered" evidence="1">
    <location>
        <begin position="92"/>
        <end position="115"/>
    </location>
</feature>
<dbReference type="AlphaFoldDB" id="A0A8S4G0J0"/>
<accession>A0A8S4G0J0</accession>
<comment type="caution">
    <text evidence="2">The sequence shown here is derived from an EMBL/GenBank/DDBJ whole genome shotgun (WGS) entry which is preliminary data.</text>
</comment>
<dbReference type="EMBL" id="CAJHNJ030000061">
    <property type="protein sequence ID" value="CAG9133434.1"/>
    <property type="molecule type" value="Genomic_DNA"/>
</dbReference>
<organism evidence="2 3">
    <name type="scientific">Plutella xylostella</name>
    <name type="common">Diamondback moth</name>
    <name type="synonym">Plutella maculipennis</name>
    <dbReference type="NCBI Taxonomy" id="51655"/>
    <lineage>
        <taxon>Eukaryota</taxon>
        <taxon>Metazoa</taxon>
        <taxon>Ecdysozoa</taxon>
        <taxon>Arthropoda</taxon>
        <taxon>Hexapoda</taxon>
        <taxon>Insecta</taxon>
        <taxon>Pterygota</taxon>
        <taxon>Neoptera</taxon>
        <taxon>Endopterygota</taxon>
        <taxon>Lepidoptera</taxon>
        <taxon>Glossata</taxon>
        <taxon>Ditrysia</taxon>
        <taxon>Yponomeutoidea</taxon>
        <taxon>Plutellidae</taxon>
        <taxon>Plutella</taxon>
    </lineage>
</organism>
<protein>
    <submittedName>
        <fullName evidence="2">(diamondback moth) hypothetical protein</fullName>
    </submittedName>
</protein>
<evidence type="ECO:0000313" key="3">
    <source>
        <dbReference type="Proteomes" id="UP000653454"/>
    </source>
</evidence>
<keyword evidence="3" id="KW-1185">Reference proteome</keyword>
<evidence type="ECO:0000256" key="1">
    <source>
        <dbReference type="SAM" id="MobiDB-lite"/>
    </source>
</evidence>
<dbReference type="Proteomes" id="UP000653454">
    <property type="component" value="Unassembled WGS sequence"/>
</dbReference>